<reference evidence="5" key="1">
    <citation type="submission" date="2014-11" db="EMBL/GenBank/DDBJ databases">
        <authorList>
            <person name="Otto D Thomas"/>
            <person name="Naeem Raeece"/>
        </authorList>
    </citation>
    <scope>NUCLEOTIDE SEQUENCE</scope>
</reference>
<feature type="compositionally biased region" description="Acidic residues" evidence="3">
    <location>
        <begin position="310"/>
        <end position="321"/>
    </location>
</feature>
<protein>
    <recommendedName>
        <fullName evidence="4">AAA+ ATPase domain-containing protein</fullName>
    </recommendedName>
</protein>
<feature type="domain" description="AAA+ ATPase" evidence="4">
    <location>
        <begin position="42"/>
        <end position="198"/>
    </location>
</feature>
<feature type="compositionally biased region" description="Low complexity" evidence="3">
    <location>
        <begin position="760"/>
        <end position="770"/>
    </location>
</feature>
<sequence>MERVLHRISAIRNRDGHIVGLTCRVGRALGGCASKIRDLVQRGESLLLLGRPGVGKTTAIRDIARVLADEAGKRVVIIDSANEIGGDGDVPHLGIGRARRLQIGASESQHRKMIEAVENHMPEVVVIDEIGTEEEAAAAQTIAQRGVQLIGTAHGNSLECLTKNPTLVDLVGGIESVTLGDEEARRRSSLKTVLERRAPPVFSVCVEMAAPSCWVVHPDVASAVDLLLQGVTPQVEVRSESPTGGVSVASRLWHPSMTPPRAAPFASLFQPSVISAPSVGTEVWEGDLMSSSSRVWTLQRSSVEGGNQGDEIEELLDEGEGEKDGSVETGREEEEEVERKEVVSGPASSLFEVPSPSLLETGDLAENATEIRGEGSPDSQEREIVSVSSGVTSSSAEDGAPEDGVVEIEVESERRELDKGNRTSSAVLAFERLREIVRDDDARRKLEREFLRRHLLTAKKSNPSASVLVETGREEKRRRKEEERERIRQEQRREAEEEEAAKEREAAETRKRRAALRKERRENRAVTKKEKKKQSPKSRRLSKLKEVLQNTEMREEDPGEIFENAVSKDQSAASTAELVAVYGHGDGKEGGKVEEDADSEDDVEEQQREREREYEKRMAALIAWNPEEEVTQIESESDRNTFSGLRIYSLSISDTRMRTVARAIGLDSSHLRVTHDIAAADAVIALKEEVHDGPAAAQLQELAASLGRPLPVFLVHHESPVQIAKTIRRLMARAKGLKGQVPGRNGGRGTRRKKGGSGRAGRSAAAASVS</sequence>
<dbReference type="InterPro" id="IPR058670">
    <property type="entry name" value="PTPase_dom"/>
</dbReference>
<dbReference type="PANTHER" id="PTHR20953:SF3">
    <property type="entry name" value="P-LOOP CONTAINING NUCLEOSIDE TRIPHOSPHATE HYDROLASES SUPERFAMILY PROTEIN"/>
    <property type="match status" value="1"/>
</dbReference>
<dbReference type="Gene3D" id="3.40.50.300">
    <property type="entry name" value="P-loop containing nucleotide triphosphate hydrolases"/>
    <property type="match status" value="1"/>
</dbReference>
<evidence type="ECO:0000313" key="5">
    <source>
        <dbReference type="EMBL" id="CEM43294.1"/>
    </source>
</evidence>
<dbReference type="CDD" id="cd00009">
    <property type="entry name" value="AAA"/>
    <property type="match status" value="1"/>
</dbReference>
<evidence type="ECO:0000256" key="3">
    <source>
        <dbReference type="SAM" id="MobiDB-lite"/>
    </source>
</evidence>
<feature type="region of interest" description="Disordered" evidence="3">
    <location>
        <begin position="298"/>
        <end position="424"/>
    </location>
</feature>
<dbReference type="InterPro" id="IPR003593">
    <property type="entry name" value="AAA+_ATPase"/>
</dbReference>
<evidence type="ECO:0000259" key="4">
    <source>
        <dbReference type="SMART" id="SM00382"/>
    </source>
</evidence>
<dbReference type="VEuPathDB" id="CryptoDB:Cvel_6793"/>
<gene>
    <name evidence="5" type="ORF">Cvel_6793</name>
</gene>
<feature type="compositionally biased region" description="Basic and acidic residues" evidence="3">
    <location>
        <begin position="471"/>
        <end position="509"/>
    </location>
</feature>
<feature type="compositionally biased region" description="Basic and acidic residues" evidence="3">
    <location>
        <begin position="585"/>
        <end position="594"/>
    </location>
</feature>
<keyword evidence="1" id="KW-0547">Nucleotide-binding</keyword>
<dbReference type="SMART" id="SM00382">
    <property type="entry name" value="AAA"/>
    <property type="match status" value="1"/>
</dbReference>
<feature type="region of interest" description="Disordered" evidence="3">
    <location>
        <begin position="583"/>
        <end position="612"/>
    </location>
</feature>
<dbReference type="GO" id="GO:0005524">
    <property type="term" value="F:ATP binding"/>
    <property type="evidence" value="ECO:0007669"/>
    <property type="project" value="UniProtKB-KW"/>
</dbReference>
<organism evidence="5">
    <name type="scientific">Chromera velia CCMP2878</name>
    <dbReference type="NCBI Taxonomy" id="1169474"/>
    <lineage>
        <taxon>Eukaryota</taxon>
        <taxon>Sar</taxon>
        <taxon>Alveolata</taxon>
        <taxon>Colpodellida</taxon>
        <taxon>Chromeraceae</taxon>
        <taxon>Chromera</taxon>
    </lineage>
</organism>
<feature type="compositionally biased region" description="Basic and acidic residues" evidence="3">
    <location>
        <begin position="369"/>
        <end position="384"/>
    </location>
</feature>
<feature type="compositionally biased region" description="Basic and acidic residues" evidence="3">
    <location>
        <begin position="516"/>
        <end position="528"/>
    </location>
</feature>
<feature type="compositionally biased region" description="Acidic residues" evidence="3">
    <location>
        <begin position="595"/>
        <end position="604"/>
    </location>
</feature>
<proteinExistence type="predicted"/>
<keyword evidence="2" id="KW-0067">ATP-binding</keyword>
<feature type="compositionally biased region" description="Basic and acidic residues" evidence="3">
    <location>
        <begin position="411"/>
        <end position="421"/>
    </location>
</feature>
<feature type="compositionally biased region" description="Low complexity" evidence="3">
    <location>
        <begin position="385"/>
        <end position="395"/>
    </location>
</feature>
<feature type="compositionally biased region" description="Acidic residues" evidence="3">
    <location>
        <begin position="399"/>
        <end position="410"/>
    </location>
</feature>
<dbReference type="EMBL" id="CDMZ01002651">
    <property type="protein sequence ID" value="CEM43294.1"/>
    <property type="molecule type" value="Genomic_DNA"/>
</dbReference>
<dbReference type="AlphaFoldDB" id="A0A0G4HGS1"/>
<evidence type="ECO:0000256" key="1">
    <source>
        <dbReference type="ARBA" id="ARBA00022741"/>
    </source>
</evidence>
<accession>A0A0G4HGS1</accession>
<dbReference type="InterPro" id="IPR045735">
    <property type="entry name" value="Spore_III_AA_AAA+_ATPase"/>
</dbReference>
<dbReference type="Pfam" id="PF25516">
    <property type="entry name" value="PTPase"/>
    <property type="match status" value="1"/>
</dbReference>
<feature type="region of interest" description="Disordered" evidence="3">
    <location>
        <begin position="452"/>
        <end position="559"/>
    </location>
</feature>
<feature type="region of interest" description="Disordered" evidence="3">
    <location>
        <begin position="735"/>
        <end position="770"/>
    </location>
</feature>
<dbReference type="InterPro" id="IPR027417">
    <property type="entry name" value="P-loop_NTPase"/>
</dbReference>
<dbReference type="Pfam" id="PF19568">
    <property type="entry name" value="Spore_III_AA"/>
    <property type="match status" value="1"/>
</dbReference>
<dbReference type="PANTHER" id="PTHR20953">
    <property type="entry name" value="KINASE-RELATED"/>
    <property type="match status" value="1"/>
</dbReference>
<dbReference type="SUPFAM" id="SSF52540">
    <property type="entry name" value="P-loop containing nucleoside triphosphate hydrolases"/>
    <property type="match status" value="1"/>
</dbReference>
<feature type="compositionally biased region" description="Basic residues" evidence="3">
    <location>
        <begin position="529"/>
        <end position="542"/>
    </location>
</feature>
<evidence type="ECO:0000256" key="2">
    <source>
        <dbReference type="ARBA" id="ARBA00022840"/>
    </source>
</evidence>
<name>A0A0G4HGS1_9ALVE</name>